<protein>
    <submittedName>
        <fullName evidence="2">Beta-lactamase hydrolase-like protein</fullName>
        <ecNumber evidence="2">3.-.-.-</ecNumber>
    </submittedName>
</protein>
<dbReference type="Proteomes" id="UP000034392">
    <property type="component" value="Chromosome"/>
</dbReference>
<evidence type="ECO:0000313" key="3">
    <source>
        <dbReference type="Proteomes" id="UP000034392"/>
    </source>
</evidence>
<dbReference type="GO" id="GO:0016787">
    <property type="term" value="F:hydrolase activity"/>
    <property type="evidence" value="ECO:0007669"/>
    <property type="project" value="UniProtKB-KW"/>
</dbReference>
<dbReference type="STRING" id="1267766.WYH_01778"/>
<dbReference type="PATRIC" id="fig|1267766.3.peg.1797"/>
<feature type="domain" description="Beta-lactamase hydrolase-like protein phosphatase-like" evidence="1">
    <location>
        <begin position="4"/>
        <end position="109"/>
    </location>
</feature>
<keyword evidence="3" id="KW-1185">Reference proteome</keyword>
<dbReference type="CDD" id="cd14503">
    <property type="entry name" value="PTP-bact"/>
    <property type="match status" value="1"/>
</dbReference>
<dbReference type="SUPFAM" id="SSF52799">
    <property type="entry name" value="(Phosphotyrosine protein) phosphatases II"/>
    <property type="match status" value="1"/>
</dbReference>
<evidence type="ECO:0000259" key="1">
    <source>
        <dbReference type="Pfam" id="PF04273"/>
    </source>
</evidence>
<dbReference type="OrthoDB" id="9805710at2"/>
<dbReference type="InterPro" id="IPR029021">
    <property type="entry name" value="Prot-tyrosine_phosphatase-like"/>
</dbReference>
<dbReference type="AlphaFoldDB" id="A0A0F7KT87"/>
<dbReference type="InterPro" id="IPR005939">
    <property type="entry name" value="BLH_phosphatase-like"/>
</dbReference>
<organism evidence="2 3">
    <name type="scientific">Croceibacterium atlanticum</name>
    <dbReference type="NCBI Taxonomy" id="1267766"/>
    <lineage>
        <taxon>Bacteria</taxon>
        <taxon>Pseudomonadati</taxon>
        <taxon>Pseudomonadota</taxon>
        <taxon>Alphaproteobacteria</taxon>
        <taxon>Sphingomonadales</taxon>
        <taxon>Erythrobacteraceae</taxon>
        <taxon>Croceibacterium</taxon>
    </lineage>
</organism>
<name>A0A0F7KT87_9SPHN</name>
<accession>A0A0F7KT87</accession>
<gene>
    <name evidence="2" type="primary">blh_1</name>
    <name evidence="2" type="ORF">WYH_01778</name>
</gene>
<dbReference type="NCBIfam" id="TIGR01244">
    <property type="entry name" value="TIGR01244 family sulfur transferase"/>
    <property type="match status" value="1"/>
</dbReference>
<dbReference type="EMBL" id="CP011452">
    <property type="protein sequence ID" value="AKH42814.1"/>
    <property type="molecule type" value="Genomic_DNA"/>
</dbReference>
<dbReference type="Pfam" id="PF04273">
    <property type="entry name" value="BLH_phosphatase"/>
    <property type="match status" value="1"/>
</dbReference>
<dbReference type="EC" id="3.-.-.-" evidence="2"/>
<dbReference type="Gene3D" id="3.90.190.10">
    <property type="entry name" value="Protein tyrosine phosphatase superfamily"/>
    <property type="match status" value="1"/>
</dbReference>
<proteinExistence type="predicted"/>
<dbReference type="KEGG" id="aay:WYH_01778"/>
<reference evidence="2" key="1">
    <citation type="submission" date="2015-05" db="EMBL/GenBank/DDBJ databases">
        <title>The complete genome of Altererythrobacter atlanticus strain 26DY36.</title>
        <authorList>
            <person name="Wu Y.-H."/>
            <person name="Cheng H."/>
            <person name="Wu X.-W."/>
        </authorList>
    </citation>
    <scope>NUCLEOTIDE SEQUENCE [LARGE SCALE GENOMIC DNA]</scope>
    <source>
        <strain evidence="2">26DY36</strain>
    </source>
</reference>
<sequence length="140" mass="14888">MTPKTLCDQMAVSPQLTPEGVLDAARQGYRSIINNRPDGEEPGQPTSHEIGAAARAAGMEYVHIPIVPGQLSDEQIAAFEKALNTLPKPVLGYCKSGMRASTLWALCRCGELGAEKALQSAAEAGYDLSPLRPRLEARAG</sequence>
<dbReference type="RefSeq" id="WP_046903527.1">
    <property type="nucleotide sequence ID" value="NZ_CP011452.2"/>
</dbReference>
<evidence type="ECO:0000313" key="2">
    <source>
        <dbReference type="EMBL" id="AKH42814.1"/>
    </source>
</evidence>